<gene>
    <name evidence="1" type="ORF">Mal4_30200</name>
</gene>
<keyword evidence="2" id="KW-1185">Reference proteome</keyword>
<dbReference type="KEGG" id="mri:Mal4_30200"/>
<evidence type="ECO:0000313" key="1">
    <source>
        <dbReference type="EMBL" id="QDU38690.1"/>
    </source>
</evidence>
<proteinExistence type="predicted"/>
<dbReference type="EMBL" id="CP036275">
    <property type="protein sequence ID" value="QDU38690.1"/>
    <property type="molecule type" value="Genomic_DNA"/>
</dbReference>
<evidence type="ECO:0000313" key="2">
    <source>
        <dbReference type="Proteomes" id="UP000320496"/>
    </source>
</evidence>
<accession>A0A517Z870</accession>
<protein>
    <submittedName>
        <fullName evidence="1">Uncharacterized protein</fullName>
    </submittedName>
</protein>
<dbReference type="Proteomes" id="UP000320496">
    <property type="component" value="Chromosome"/>
</dbReference>
<dbReference type="AlphaFoldDB" id="A0A517Z870"/>
<name>A0A517Z870_9PLAN</name>
<reference evidence="1 2" key="1">
    <citation type="submission" date="2019-02" db="EMBL/GenBank/DDBJ databases">
        <title>Deep-cultivation of Planctomycetes and their phenomic and genomic characterization uncovers novel biology.</title>
        <authorList>
            <person name="Wiegand S."/>
            <person name="Jogler M."/>
            <person name="Boedeker C."/>
            <person name="Pinto D."/>
            <person name="Vollmers J."/>
            <person name="Rivas-Marin E."/>
            <person name="Kohn T."/>
            <person name="Peeters S.H."/>
            <person name="Heuer A."/>
            <person name="Rast P."/>
            <person name="Oberbeckmann S."/>
            <person name="Bunk B."/>
            <person name="Jeske O."/>
            <person name="Meyerdierks A."/>
            <person name="Storesund J.E."/>
            <person name="Kallscheuer N."/>
            <person name="Luecker S."/>
            <person name="Lage O.M."/>
            <person name="Pohl T."/>
            <person name="Merkel B.J."/>
            <person name="Hornburger P."/>
            <person name="Mueller R.-W."/>
            <person name="Bruemmer F."/>
            <person name="Labrenz M."/>
            <person name="Spormann A.M."/>
            <person name="Op den Camp H."/>
            <person name="Overmann J."/>
            <person name="Amann R."/>
            <person name="Jetten M.S.M."/>
            <person name="Mascher T."/>
            <person name="Medema M.H."/>
            <person name="Devos D.P."/>
            <person name="Kaster A.-K."/>
            <person name="Ovreas L."/>
            <person name="Rohde M."/>
            <person name="Galperin M.Y."/>
            <person name="Jogler C."/>
        </authorList>
    </citation>
    <scope>NUCLEOTIDE SEQUENCE [LARGE SCALE GENOMIC DNA]</scope>
    <source>
        <strain evidence="1 2">Mal4</strain>
    </source>
</reference>
<sequence>MLGRRVAWRDPVGCRRTMRRTEPSILICYRRRRDLGTADLYRTRSPDLLWLRHPDMSCVWAIRRSESEWIGWVALLALSSSGW</sequence>
<organism evidence="1 2">
    <name type="scientific">Maioricimonas rarisocia</name>
    <dbReference type="NCBI Taxonomy" id="2528026"/>
    <lineage>
        <taxon>Bacteria</taxon>
        <taxon>Pseudomonadati</taxon>
        <taxon>Planctomycetota</taxon>
        <taxon>Planctomycetia</taxon>
        <taxon>Planctomycetales</taxon>
        <taxon>Planctomycetaceae</taxon>
        <taxon>Maioricimonas</taxon>
    </lineage>
</organism>